<reference evidence="2 3" key="1">
    <citation type="journal article" date="2018" name="Sci. Rep.">
        <title>Genomic signatures of local adaptation to the degree of environmental predictability in rotifers.</title>
        <authorList>
            <person name="Franch-Gras L."/>
            <person name="Hahn C."/>
            <person name="Garcia-Roger E.M."/>
            <person name="Carmona M.J."/>
            <person name="Serra M."/>
            <person name="Gomez A."/>
        </authorList>
    </citation>
    <scope>NUCLEOTIDE SEQUENCE [LARGE SCALE GENOMIC DNA]</scope>
    <source>
        <strain evidence="2">HYR1</strain>
    </source>
</reference>
<proteinExistence type="predicted"/>
<name>A0A3M7PWJ5_BRAPC</name>
<protein>
    <submittedName>
        <fullName evidence="2">Uncharacterized protein</fullName>
    </submittedName>
</protein>
<feature type="compositionally biased region" description="Basic and acidic residues" evidence="1">
    <location>
        <begin position="107"/>
        <end position="118"/>
    </location>
</feature>
<accession>A0A3M7PWJ5</accession>
<keyword evidence="3" id="KW-1185">Reference proteome</keyword>
<gene>
    <name evidence="2" type="ORF">BpHYR1_033353</name>
</gene>
<evidence type="ECO:0000256" key="1">
    <source>
        <dbReference type="SAM" id="MobiDB-lite"/>
    </source>
</evidence>
<evidence type="ECO:0000313" key="2">
    <source>
        <dbReference type="EMBL" id="RNA03334.1"/>
    </source>
</evidence>
<feature type="region of interest" description="Disordered" evidence="1">
    <location>
        <begin position="104"/>
        <end position="136"/>
    </location>
</feature>
<dbReference type="Proteomes" id="UP000276133">
    <property type="component" value="Unassembled WGS sequence"/>
</dbReference>
<evidence type="ECO:0000313" key="3">
    <source>
        <dbReference type="Proteomes" id="UP000276133"/>
    </source>
</evidence>
<sequence length="176" mass="19340">MPQKSKISKGLEIDRTKELKKKSDDDSIRKNKLKTTVSAMACDVHSTFRNNLKNSAKYWCFYYLGDRDLLLVWAARLDRPVWNTVRLCTPSLALWLEASRVEGASSPDKDDACQRLADRGPGTGAARPGTGIRVEGNASGGRTAAVGIACEWTARLFGSVWSIFRRGCASPSTASR</sequence>
<organism evidence="2 3">
    <name type="scientific">Brachionus plicatilis</name>
    <name type="common">Marine rotifer</name>
    <name type="synonym">Brachionus muelleri</name>
    <dbReference type="NCBI Taxonomy" id="10195"/>
    <lineage>
        <taxon>Eukaryota</taxon>
        <taxon>Metazoa</taxon>
        <taxon>Spiralia</taxon>
        <taxon>Gnathifera</taxon>
        <taxon>Rotifera</taxon>
        <taxon>Eurotatoria</taxon>
        <taxon>Monogononta</taxon>
        <taxon>Pseudotrocha</taxon>
        <taxon>Ploima</taxon>
        <taxon>Brachionidae</taxon>
        <taxon>Brachionus</taxon>
    </lineage>
</organism>
<comment type="caution">
    <text evidence="2">The sequence shown here is derived from an EMBL/GenBank/DDBJ whole genome shotgun (WGS) entry which is preliminary data.</text>
</comment>
<dbReference type="EMBL" id="REGN01008533">
    <property type="protein sequence ID" value="RNA03334.1"/>
    <property type="molecule type" value="Genomic_DNA"/>
</dbReference>
<dbReference type="AlphaFoldDB" id="A0A3M7PWJ5"/>